<dbReference type="HAMAP" id="MF_01522">
    <property type="entry name" value="Kup"/>
    <property type="match status" value="1"/>
</dbReference>
<evidence type="ECO:0000256" key="8">
    <source>
        <dbReference type="ARBA" id="ARBA00022989"/>
    </source>
</evidence>
<keyword evidence="10 11" id="KW-0472">Membrane</keyword>
<feature type="transmembrane region" description="Helical" evidence="11">
    <location>
        <begin position="156"/>
        <end position="174"/>
    </location>
</feature>
<feature type="transmembrane region" description="Helical" evidence="11">
    <location>
        <begin position="227"/>
        <end position="249"/>
    </location>
</feature>
<dbReference type="InterPro" id="IPR023051">
    <property type="entry name" value="Kup"/>
</dbReference>
<evidence type="ECO:0000259" key="13">
    <source>
        <dbReference type="Pfam" id="PF22776"/>
    </source>
</evidence>
<feature type="domain" description="K+ potassium transporter C-terminal" evidence="13">
    <location>
        <begin position="494"/>
        <end position="647"/>
    </location>
</feature>
<evidence type="ECO:0000256" key="1">
    <source>
        <dbReference type="ARBA" id="ARBA00004141"/>
    </source>
</evidence>
<feature type="transmembrane region" description="Helical" evidence="11">
    <location>
        <begin position="261"/>
        <end position="282"/>
    </location>
</feature>
<keyword evidence="7 11" id="KW-0630">Potassium</keyword>
<dbReference type="PANTHER" id="PTHR30540:SF83">
    <property type="entry name" value="K+ POTASSIUM TRANSPORTER"/>
    <property type="match status" value="1"/>
</dbReference>
<dbReference type="Pfam" id="PF22776">
    <property type="entry name" value="K_trans_C"/>
    <property type="match status" value="1"/>
</dbReference>
<evidence type="ECO:0000256" key="10">
    <source>
        <dbReference type="ARBA" id="ARBA00023136"/>
    </source>
</evidence>
<feature type="transmembrane region" description="Helical" evidence="11">
    <location>
        <begin position="354"/>
        <end position="374"/>
    </location>
</feature>
<feature type="transmembrane region" description="Helical" evidence="11">
    <location>
        <begin position="186"/>
        <end position="207"/>
    </location>
</feature>
<keyword evidence="3 11" id="KW-1003">Cell membrane</keyword>
<dbReference type="GO" id="GO:0015293">
    <property type="term" value="F:symporter activity"/>
    <property type="evidence" value="ECO:0007669"/>
    <property type="project" value="UniProtKB-UniRule"/>
</dbReference>
<accession>A0A1I6TSE0</accession>
<feature type="transmembrane region" description="Helical" evidence="11">
    <location>
        <begin position="294"/>
        <end position="318"/>
    </location>
</feature>
<evidence type="ECO:0000256" key="9">
    <source>
        <dbReference type="ARBA" id="ARBA00023065"/>
    </source>
</evidence>
<feature type="transmembrane region" description="Helical" evidence="11">
    <location>
        <begin position="386"/>
        <end position="404"/>
    </location>
</feature>
<evidence type="ECO:0000256" key="5">
    <source>
        <dbReference type="ARBA" id="ARBA00022692"/>
    </source>
</evidence>
<proteinExistence type="inferred from homology"/>
<dbReference type="InterPro" id="IPR003855">
    <property type="entry name" value="K+_transporter"/>
</dbReference>
<evidence type="ECO:0000256" key="2">
    <source>
        <dbReference type="ARBA" id="ARBA00022448"/>
    </source>
</evidence>
<comment type="catalytic activity">
    <reaction evidence="11">
        <text>K(+)(in) + H(+)(in) = K(+)(out) + H(+)(out)</text>
        <dbReference type="Rhea" id="RHEA:28490"/>
        <dbReference type="ChEBI" id="CHEBI:15378"/>
        <dbReference type="ChEBI" id="CHEBI:29103"/>
    </reaction>
</comment>
<feature type="transmembrane region" description="Helical" evidence="11">
    <location>
        <begin position="32"/>
        <end position="52"/>
    </location>
</feature>
<keyword evidence="6 11" id="KW-0769">Symport</keyword>
<feature type="transmembrane region" description="Helical" evidence="11">
    <location>
        <begin position="120"/>
        <end position="144"/>
    </location>
</feature>
<keyword evidence="2 11" id="KW-0813">Transport</keyword>
<dbReference type="AlphaFoldDB" id="A0A1I6TSE0"/>
<comment type="similarity">
    <text evidence="11">Belongs to the HAK/KUP transporter (TC 2.A.72) family.</text>
</comment>
<dbReference type="EMBL" id="FOZZ01000007">
    <property type="protein sequence ID" value="SFS92070.1"/>
    <property type="molecule type" value="Genomic_DNA"/>
</dbReference>
<keyword evidence="5 11" id="KW-0812">Transmembrane</keyword>
<feature type="transmembrane region" description="Helical" evidence="11">
    <location>
        <begin position="411"/>
        <end position="433"/>
    </location>
</feature>
<dbReference type="Pfam" id="PF02705">
    <property type="entry name" value="K_trans"/>
    <property type="match status" value="1"/>
</dbReference>
<keyword evidence="15" id="KW-1185">Reference proteome</keyword>
<gene>
    <name evidence="11" type="primary">kup</name>
    <name evidence="14" type="ORF">SAMN05660206_1077</name>
</gene>
<evidence type="ECO:0000256" key="6">
    <source>
        <dbReference type="ARBA" id="ARBA00022847"/>
    </source>
</evidence>
<comment type="function">
    <text evidence="11">Transport of potassium into the cell. Likely operates as a K(+):H(+) symporter.</text>
</comment>
<evidence type="ECO:0000256" key="4">
    <source>
        <dbReference type="ARBA" id="ARBA00022538"/>
    </source>
</evidence>
<dbReference type="GO" id="GO:0015079">
    <property type="term" value="F:potassium ion transmembrane transporter activity"/>
    <property type="evidence" value="ECO:0007669"/>
    <property type="project" value="UniProtKB-UniRule"/>
</dbReference>
<dbReference type="PANTHER" id="PTHR30540">
    <property type="entry name" value="OSMOTIC STRESS POTASSIUM TRANSPORTER"/>
    <property type="match status" value="1"/>
</dbReference>
<keyword evidence="9 11" id="KW-0406">Ion transport</keyword>
<feature type="domain" description="K+ potassium transporter integral membrane" evidence="12">
    <location>
        <begin position="41"/>
        <end position="468"/>
    </location>
</feature>
<reference evidence="14 15" key="1">
    <citation type="submission" date="2016-10" db="EMBL/GenBank/DDBJ databases">
        <authorList>
            <person name="de Groot N.N."/>
        </authorList>
    </citation>
    <scope>NUCLEOTIDE SEQUENCE [LARGE SCALE GENOMIC DNA]</scope>
    <source>
        <strain evidence="14 15">DSM 22789</strain>
    </source>
</reference>
<keyword evidence="4 11" id="KW-0633">Potassium transport</keyword>
<organism evidence="14 15">
    <name type="scientific">Sphingobacterium wenxiniae</name>
    <dbReference type="NCBI Taxonomy" id="683125"/>
    <lineage>
        <taxon>Bacteria</taxon>
        <taxon>Pseudomonadati</taxon>
        <taxon>Bacteroidota</taxon>
        <taxon>Sphingobacteriia</taxon>
        <taxon>Sphingobacteriales</taxon>
        <taxon>Sphingobacteriaceae</taxon>
        <taxon>Sphingobacterium</taxon>
    </lineage>
</organism>
<evidence type="ECO:0000313" key="15">
    <source>
        <dbReference type="Proteomes" id="UP000198785"/>
    </source>
</evidence>
<evidence type="ECO:0000256" key="3">
    <source>
        <dbReference type="ARBA" id="ARBA00022475"/>
    </source>
</evidence>
<evidence type="ECO:0000259" key="12">
    <source>
        <dbReference type="Pfam" id="PF02705"/>
    </source>
</evidence>
<dbReference type="InterPro" id="IPR053952">
    <property type="entry name" value="K_trans_C"/>
</dbReference>
<evidence type="ECO:0000256" key="11">
    <source>
        <dbReference type="HAMAP-Rule" id="MF_01522"/>
    </source>
</evidence>
<name>A0A1I6TSE0_9SPHI</name>
<keyword evidence="8 11" id="KW-1133">Transmembrane helix</keyword>
<evidence type="ECO:0000313" key="14">
    <source>
        <dbReference type="EMBL" id="SFS92070.1"/>
    </source>
</evidence>
<comment type="subcellular location">
    <subcellularLocation>
        <location evidence="11">Cell membrane</location>
        <topology evidence="11">Multi-pass membrane protein</topology>
    </subcellularLocation>
    <subcellularLocation>
        <location evidence="1">Membrane</location>
        <topology evidence="1">Multi-pass membrane protein</topology>
    </subcellularLocation>
</comment>
<evidence type="ECO:0000256" key="7">
    <source>
        <dbReference type="ARBA" id="ARBA00022958"/>
    </source>
</evidence>
<sequence length="669" mass="75582">MYCFFYLHSLRFSNTRVSNKLYKMKPTKHHDAHKLSMAGLLISLGIIFGDIGTSPLYVFKAIFNQGIVEKDLILGSLSCVFWTLTLQTTIKYVWITLNADNKGEGGILSLYSLVKKRAKWLIIPAIIGASTLLADGMITPAITISSAVEGLLIHNPSLPTVPIVVSIISLLFLIQRFGTSIVGRVFGPLMLIWFSTIGILGALHIHHAPEIVSALNPYYAIRTIIEHPNALVLIGAIFLCTTGAEALYSDMGHCGKQNIRISWIFVKIALILNYFGQGAWLLEHVGSPISGQNPFYGIMPAGFLVYGIAIATIAAIIASQAMISGSFTLISEAVRLNIWPKVTIRYPSDQKGQLYVPSINFILYVGCMLIIVVFKESSNMEAAYGLAINLTFIATTILMCFFLIRVHIQKVWVILFALVYFIIEITFLMGNGVKIQHGGWLTLLLASTLFIIMFSWYGARKIKNSFVRFTKIQDYYSIISELSEDKSVPLFASHLVYLTSANNKSEIEYKIIYSIINKKPKRADVYWLVHVDVMDNPHTREYTVQQLIPQKLVRIDFRLGFREEQRISLLFRKVVEDMVANGEIDITSNYDTLKKHHIAGDFNFVVLEKIISKTHDLRWYQKIILEIYKFLKRFSLSEEKGFGLDSSFVTVERVPLNIPNTKEVKLHRI</sequence>
<dbReference type="InterPro" id="IPR053951">
    <property type="entry name" value="K_trans_N"/>
</dbReference>
<dbReference type="GO" id="GO:0005886">
    <property type="term" value="C:plasma membrane"/>
    <property type="evidence" value="ECO:0007669"/>
    <property type="project" value="UniProtKB-SubCell"/>
</dbReference>
<dbReference type="Proteomes" id="UP000198785">
    <property type="component" value="Unassembled WGS sequence"/>
</dbReference>
<protein>
    <recommendedName>
        <fullName evidence="11">Probable potassium transport system protein Kup</fullName>
    </recommendedName>
</protein>
<feature type="transmembrane region" description="Helical" evidence="11">
    <location>
        <begin position="439"/>
        <end position="459"/>
    </location>
</feature>